<evidence type="ECO:0000256" key="3">
    <source>
        <dbReference type="ARBA" id="ARBA00022692"/>
    </source>
</evidence>
<evidence type="ECO:0000259" key="7">
    <source>
        <dbReference type="Pfam" id="PF01292"/>
    </source>
</evidence>
<sequence>MTQSHPLPVPAVAPIHPMIVRISHWTNAVAMLMMISSGWAIHNAYPTLPFPFPSALTLGGSLIGGLQWHFAAMWLVLANGLVYLAYGLVSGRFRHKLLPVTPAAVLTDLRAALAGRLGHEDLSHYNAVQRLLYLGVIGAGVLVVLSGLAIWKPVQLRPLVMLLGDFDTARLIHFGAMSVIVGFLVVHVAMALLVPRSLVAMIRGH</sequence>
<dbReference type="Proteomes" id="UP001555786">
    <property type="component" value="Unassembled WGS sequence"/>
</dbReference>
<dbReference type="EMBL" id="JBFNQD010000007">
    <property type="protein sequence ID" value="MEW9307981.1"/>
    <property type="molecule type" value="Genomic_DNA"/>
</dbReference>
<evidence type="ECO:0000256" key="6">
    <source>
        <dbReference type="SAM" id="Phobius"/>
    </source>
</evidence>
<dbReference type="InterPro" id="IPR011577">
    <property type="entry name" value="Cyt_b561_bac/Ni-Hgenase"/>
</dbReference>
<evidence type="ECO:0000313" key="8">
    <source>
        <dbReference type="EMBL" id="MEW9307981.1"/>
    </source>
</evidence>
<feature type="transmembrane region" description="Helical" evidence="6">
    <location>
        <begin position="68"/>
        <end position="89"/>
    </location>
</feature>
<dbReference type="Gene3D" id="1.20.950.20">
    <property type="entry name" value="Transmembrane di-heme cytochromes, Chain C"/>
    <property type="match status" value="1"/>
</dbReference>
<keyword evidence="3 6" id="KW-0812">Transmembrane</keyword>
<comment type="caution">
    <text evidence="8">The sequence shown here is derived from an EMBL/GenBank/DDBJ whole genome shotgun (WGS) entry which is preliminary data.</text>
</comment>
<proteinExistence type="predicted"/>
<evidence type="ECO:0000256" key="4">
    <source>
        <dbReference type="ARBA" id="ARBA00022989"/>
    </source>
</evidence>
<dbReference type="RefSeq" id="WP_367625233.1">
    <property type="nucleotide sequence ID" value="NZ_JBFNQD010000007.1"/>
</dbReference>
<dbReference type="InterPro" id="IPR016174">
    <property type="entry name" value="Di-haem_cyt_TM"/>
</dbReference>
<dbReference type="InterPro" id="IPR051542">
    <property type="entry name" value="Hydrogenase_cytochrome"/>
</dbReference>
<dbReference type="PANTHER" id="PTHR30485">
    <property type="entry name" value="NI/FE-HYDROGENASE 1 B-TYPE CYTOCHROME SUBUNIT"/>
    <property type="match status" value="1"/>
</dbReference>
<reference evidence="8 9" key="1">
    <citation type="submission" date="2024-07" db="EMBL/GenBank/DDBJ databases">
        <title>Description of Labrys sedimenti sp. nov., isolated from a diclofenac-degrading enrichment culture.</title>
        <authorList>
            <person name="Tancsics A."/>
            <person name="Csepanyi A."/>
        </authorList>
    </citation>
    <scope>NUCLEOTIDE SEQUENCE [LARGE SCALE GENOMIC DNA]</scope>
    <source>
        <strain evidence="8 9">LMG 23578</strain>
    </source>
</reference>
<comment type="subcellular location">
    <subcellularLocation>
        <location evidence="1">Cell membrane</location>
        <topology evidence="1">Multi-pass membrane protein</topology>
    </subcellularLocation>
</comment>
<evidence type="ECO:0000256" key="5">
    <source>
        <dbReference type="ARBA" id="ARBA00023136"/>
    </source>
</evidence>
<feature type="transmembrane region" description="Helical" evidence="6">
    <location>
        <begin position="28"/>
        <end position="48"/>
    </location>
</feature>
<gene>
    <name evidence="8" type="ORF">ABXS05_20675</name>
</gene>
<keyword evidence="9" id="KW-1185">Reference proteome</keyword>
<organism evidence="8 9">
    <name type="scientific">Labrys neptuniae</name>
    <dbReference type="NCBI Taxonomy" id="376174"/>
    <lineage>
        <taxon>Bacteria</taxon>
        <taxon>Pseudomonadati</taxon>
        <taxon>Pseudomonadota</taxon>
        <taxon>Alphaproteobacteria</taxon>
        <taxon>Hyphomicrobiales</taxon>
        <taxon>Xanthobacteraceae</taxon>
        <taxon>Labrys</taxon>
    </lineage>
</organism>
<dbReference type="Pfam" id="PF01292">
    <property type="entry name" value="Ni_hydr_CYTB"/>
    <property type="match status" value="1"/>
</dbReference>
<dbReference type="PANTHER" id="PTHR30485:SF1">
    <property type="entry name" value="CYTOCHROME YDHU-RELATED"/>
    <property type="match status" value="1"/>
</dbReference>
<evidence type="ECO:0000256" key="1">
    <source>
        <dbReference type="ARBA" id="ARBA00004651"/>
    </source>
</evidence>
<keyword evidence="4 6" id="KW-1133">Transmembrane helix</keyword>
<keyword evidence="2" id="KW-1003">Cell membrane</keyword>
<evidence type="ECO:0000256" key="2">
    <source>
        <dbReference type="ARBA" id="ARBA00022475"/>
    </source>
</evidence>
<accession>A0ABV3PQP8</accession>
<feature type="domain" description="Cytochrome b561 bacterial/Ni-hydrogenase" evidence="7">
    <location>
        <begin position="16"/>
        <end position="204"/>
    </location>
</feature>
<keyword evidence="5 6" id="KW-0472">Membrane</keyword>
<name>A0ABV3PQP8_9HYPH</name>
<feature type="transmembrane region" description="Helical" evidence="6">
    <location>
        <begin position="131"/>
        <end position="151"/>
    </location>
</feature>
<protein>
    <submittedName>
        <fullName evidence="8">Cytochrome b/b6 domain-containing protein</fullName>
    </submittedName>
</protein>
<feature type="transmembrane region" description="Helical" evidence="6">
    <location>
        <begin position="171"/>
        <end position="194"/>
    </location>
</feature>
<dbReference type="SUPFAM" id="SSF81342">
    <property type="entry name" value="Transmembrane di-heme cytochromes"/>
    <property type="match status" value="1"/>
</dbReference>
<evidence type="ECO:0000313" key="9">
    <source>
        <dbReference type="Proteomes" id="UP001555786"/>
    </source>
</evidence>